<dbReference type="Proteomes" id="UP000294599">
    <property type="component" value="Unassembled WGS sequence"/>
</dbReference>
<accession>A0A4R3L7X4</accession>
<dbReference type="EMBL" id="SMAF01000020">
    <property type="protein sequence ID" value="TCS95135.1"/>
    <property type="molecule type" value="Genomic_DNA"/>
</dbReference>
<keyword evidence="2" id="KW-1185">Reference proteome</keyword>
<name>A0A4R3L7X4_9GAMM</name>
<reference evidence="1 2" key="1">
    <citation type="submission" date="2019-03" db="EMBL/GenBank/DDBJ databases">
        <title>Genomic Encyclopedia of Type Strains, Phase IV (KMG-IV): sequencing the most valuable type-strain genomes for metagenomic binning, comparative biology and taxonomic classification.</title>
        <authorList>
            <person name="Goeker M."/>
        </authorList>
    </citation>
    <scope>NUCLEOTIDE SEQUENCE [LARGE SCALE GENOMIC DNA]</scope>
    <source>
        <strain evidence="1 2">DSM 21944</strain>
    </source>
</reference>
<gene>
    <name evidence="1" type="ORF">EDC25_12024</name>
</gene>
<comment type="caution">
    <text evidence="1">The sequence shown here is derived from an EMBL/GenBank/DDBJ whole genome shotgun (WGS) entry which is preliminary data.</text>
</comment>
<sequence length="98" mass="10036">MNATTSNVRNTARSAADEAVDDLKDAAATATDGLRQAAASLRDATSEATAHLSEAGTAAARGARDLWDQAGDAIRRNPMAAFGIALAAGAVLSRLLRR</sequence>
<protein>
    <submittedName>
        <fullName evidence="1">ElaB/YqjD/DUF883 family membrane-anchored ribosome-binding protein</fullName>
    </submittedName>
</protein>
<organism evidence="1 2">
    <name type="scientific">Pseudofulvimonas gallinarii</name>
    <dbReference type="NCBI Taxonomy" id="634155"/>
    <lineage>
        <taxon>Bacteria</taxon>
        <taxon>Pseudomonadati</taxon>
        <taxon>Pseudomonadota</taxon>
        <taxon>Gammaproteobacteria</taxon>
        <taxon>Lysobacterales</taxon>
        <taxon>Rhodanobacteraceae</taxon>
        <taxon>Pseudofulvimonas</taxon>
    </lineage>
</organism>
<proteinExistence type="predicted"/>
<dbReference type="AlphaFoldDB" id="A0A4R3L7X4"/>
<dbReference type="RefSeq" id="WP_123521237.1">
    <property type="nucleotide sequence ID" value="NZ_JBHLWF010000082.1"/>
</dbReference>
<evidence type="ECO:0000313" key="2">
    <source>
        <dbReference type="Proteomes" id="UP000294599"/>
    </source>
</evidence>
<evidence type="ECO:0000313" key="1">
    <source>
        <dbReference type="EMBL" id="TCS95135.1"/>
    </source>
</evidence>